<keyword evidence="2" id="KW-0460">Magnesium</keyword>
<dbReference type="InterPro" id="IPR029063">
    <property type="entry name" value="SAM-dependent_MTases_sf"/>
</dbReference>
<reference evidence="5 6" key="1">
    <citation type="submission" date="2016-03" db="EMBL/GenBank/DDBJ databases">
        <title>Mechanisms controlling the formation of the plant cell surface in tip-growing cells are functionally conserved among land plants.</title>
        <authorList>
            <person name="Honkanen S."/>
            <person name="Jones V.A."/>
            <person name="Morieri G."/>
            <person name="Champion C."/>
            <person name="Hetherington A.J."/>
            <person name="Kelly S."/>
            <person name="Saint-Marcoux D."/>
            <person name="Proust H."/>
            <person name="Prescott H."/>
            <person name="Dolan L."/>
        </authorList>
    </citation>
    <scope>NUCLEOTIDE SEQUENCE [LARGE SCALE GENOMIC DNA]</scope>
    <source>
        <strain evidence="6">cv. Tak-1 and cv. Tak-2</strain>
        <tissue evidence="5">Whole gametophyte</tissue>
    </source>
</reference>
<dbReference type="Gene3D" id="3.40.50.150">
    <property type="entry name" value="Vaccinia Virus protein VP39"/>
    <property type="match status" value="1"/>
</dbReference>
<protein>
    <submittedName>
        <fullName evidence="5">Uncharacterized protein</fullName>
    </submittedName>
</protein>
<accession>A0A176VYW0</accession>
<evidence type="ECO:0000313" key="7">
    <source>
        <dbReference type="Proteomes" id="UP001162541"/>
    </source>
</evidence>
<keyword evidence="6" id="KW-1185">Reference proteome</keyword>
<feature type="compositionally biased region" description="Polar residues" evidence="3">
    <location>
        <begin position="1"/>
        <end position="14"/>
    </location>
</feature>
<evidence type="ECO:0000256" key="1">
    <source>
        <dbReference type="ARBA" id="ARBA00022723"/>
    </source>
</evidence>
<feature type="region of interest" description="Disordered" evidence="3">
    <location>
        <begin position="1"/>
        <end position="28"/>
    </location>
</feature>
<dbReference type="EMBL" id="LVLJ01002314">
    <property type="protein sequence ID" value="OAE25583.1"/>
    <property type="molecule type" value="Genomic_DNA"/>
</dbReference>
<evidence type="ECO:0000256" key="2">
    <source>
        <dbReference type="ARBA" id="ARBA00022842"/>
    </source>
</evidence>
<evidence type="ECO:0000256" key="3">
    <source>
        <dbReference type="SAM" id="MobiDB-lite"/>
    </source>
</evidence>
<dbReference type="EMBL" id="AP019871">
    <property type="protein sequence ID" value="BBN15234.1"/>
    <property type="molecule type" value="Genomic_DNA"/>
</dbReference>
<dbReference type="Proteomes" id="UP000077202">
    <property type="component" value="Unassembled WGS sequence"/>
</dbReference>
<name>A0A176VYW0_MARPO</name>
<dbReference type="InterPro" id="IPR005299">
    <property type="entry name" value="MeTrfase_7"/>
</dbReference>
<dbReference type="InterPro" id="IPR042086">
    <property type="entry name" value="MeTrfase_capping"/>
</dbReference>
<proteinExistence type="predicted"/>
<reference evidence="7" key="3">
    <citation type="journal article" date="2020" name="Curr. Biol.">
        <title>Chromatin organization in early land plants reveals an ancestral association between H3K27me3, transposons, and constitutive heterochromatin.</title>
        <authorList>
            <person name="Montgomery S.A."/>
            <person name="Tanizawa Y."/>
            <person name="Galik B."/>
            <person name="Wang N."/>
            <person name="Ito T."/>
            <person name="Mochizuki T."/>
            <person name="Akimcheva S."/>
            <person name="Bowman J.L."/>
            <person name="Cognat V."/>
            <person name="Marechal-Drouard L."/>
            <person name="Ekker H."/>
            <person name="Hong S.F."/>
            <person name="Kohchi T."/>
            <person name="Lin S.S."/>
            <person name="Liu L.D."/>
            <person name="Nakamura Y."/>
            <person name="Valeeva L.R."/>
            <person name="Shakirov E.V."/>
            <person name="Shippen D.E."/>
            <person name="Wei W.L."/>
            <person name="Yagura M."/>
            <person name="Yamaoka S."/>
            <person name="Yamato K.T."/>
            <person name="Liu C."/>
            <person name="Berger F."/>
        </authorList>
    </citation>
    <scope>NUCLEOTIDE SEQUENCE [LARGE SCALE GENOMIC DNA]</scope>
    <source>
        <strain evidence="7">Tak-1</strain>
    </source>
</reference>
<dbReference type="GO" id="GO:0046872">
    <property type="term" value="F:metal ion binding"/>
    <property type="evidence" value="ECO:0007669"/>
    <property type="project" value="UniProtKB-KW"/>
</dbReference>
<dbReference type="Proteomes" id="UP001162541">
    <property type="component" value="Chromosome 6"/>
</dbReference>
<evidence type="ECO:0000313" key="6">
    <source>
        <dbReference type="Proteomes" id="UP000077202"/>
    </source>
</evidence>
<reference evidence="4" key="2">
    <citation type="journal article" date="2019" name="Curr. Biol.">
        <title>Chromatin organization in early land plants reveals an ancestral association between H3K27me3, transposons, and constitutive heterochromatin.</title>
        <authorList>
            <person name="Montgomery S.A."/>
            <person name="Tanizawa Y."/>
            <person name="Galik B."/>
            <person name="Wang N."/>
            <person name="Ito T."/>
            <person name="Mochizuki T."/>
            <person name="Akimcheva S."/>
            <person name="Bowman J."/>
            <person name="Cognat V."/>
            <person name="Drouard L."/>
            <person name="Ekker H."/>
            <person name="Houng S."/>
            <person name="Kohchi T."/>
            <person name="Lin S."/>
            <person name="Liu L.D."/>
            <person name="Nakamura Y."/>
            <person name="Valeeva L.R."/>
            <person name="Shakirov E.V."/>
            <person name="Shippen D.E."/>
            <person name="Wei W."/>
            <person name="Yagura M."/>
            <person name="Yamaoka S."/>
            <person name="Yamato K.T."/>
            <person name="Liu C."/>
            <person name="Berger F."/>
        </authorList>
    </citation>
    <scope>NUCLEOTIDE SEQUENCE [LARGE SCALE GENOMIC DNA]</scope>
    <source>
        <strain evidence="4">Tak-1</strain>
    </source>
</reference>
<evidence type="ECO:0000313" key="5">
    <source>
        <dbReference type="EMBL" id="OAE25583.1"/>
    </source>
</evidence>
<dbReference type="AlphaFoldDB" id="A0A176VYW0"/>
<evidence type="ECO:0000313" key="4">
    <source>
        <dbReference type="EMBL" id="BBN15234.1"/>
    </source>
</evidence>
<dbReference type="PANTHER" id="PTHR31009">
    <property type="entry name" value="S-ADENOSYL-L-METHIONINE:CARBOXYL METHYLTRANSFERASE FAMILY PROTEIN"/>
    <property type="match status" value="1"/>
</dbReference>
<organism evidence="5 6">
    <name type="scientific">Marchantia polymorpha subsp. ruderalis</name>
    <dbReference type="NCBI Taxonomy" id="1480154"/>
    <lineage>
        <taxon>Eukaryota</taxon>
        <taxon>Viridiplantae</taxon>
        <taxon>Streptophyta</taxon>
        <taxon>Embryophyta</taxon>
        <taxon>Marchantiophyta</taxon>
        <taxon>Marchantiopsida</taxon>
        <taxon>Marchantiidae</taxon>
        <taxon>Marchantiales</taxon>
        <taxon>Marchantiaceae</taxon>
        <taxon>Marchantia</taxon>
    </lineage>
</organism>
<dbReference type="GO" id="GO:0008168">
    <property type="term" value="F:methyltransferase activity"/>
    <property type="evidence" value="ECO:0007669"/>
    <property type="project" value="InterPro"/>
</dbReference>
<dbReference type="Gene3D" id="1.10.1200.270">
    <property type="entry name" value="Methyltransferase, alpha-helical capping domain"/>
    <property type="match status" value="1"/>
</dbReference>
<gene>
    <name evidence="5" type="ORF">AXG93_2982s1030</name>
    <name evidence="4" type="ORF">Mp_6g18160</name>
</gene>
<sequence>MAAQTYSGDMLQQQPEHRGHHASHGTVSLKASISAKPGTIRNVGVVKGDGELSYAKNSSSQAVAVQELISYIEDAVDITRLPNSAGPVVVADLGCASGSNTLKNIDIIVNRLKKRYLQSSCRQPDVSVYFNDLPSNDFNGLFQLVAEDTLTGYSSNTDAPAKYFPAGVPGSFYSRLFPESFVHVFFSSHCLHWLSKVPDAVMDRNSPAFNSNSCWIQDASEEVIAAYKDQSDKDLTDFLRCRAEELQSGGLLFLLFFARQTSHEILNNSLFGDFWRLLDLTLESLVSERILTEEQRSSFNIPTFARSMEEISEVIERFKSQFVVQKLEMLPIYHFADYFGRRCNNEEPKILAKKVLLMIRTTKEPLIEAHFGPALNKIFWERCTELLLSSDLVGKVYARVRKPEPLHQVLIALVRK</sequence>
<keyword evidence="1" id="KW-0479">Metal-binding</keyword>
<dbReference type="SUPFAM" id="SSF53335">
    <property type="entry name" value="S-adenosyl-L-methionine-dependent methyltransferases"/>
    <property type="match status" value="1"/>
</dbReference>
<dbReference type="Pfam" id="PF03492">
    <property type="entry name" value="Methyltransf_7"/>
    <property type="match status" value="1"/>
</dbReference>